<dbReference type="RefSeq" id="WP_190439780.1">
    <property type="nucleotide sequence ID" value="NZ_JAMPKM010000003.1"/>
</dbReference>
<sequence length="369" mass="41643">MTTVTTTFVLTDEIKKGLADGTYERVGGMIRETQTKRTVQWLREIVPSSMPGILSDIGSVASVLNLGVSIINLGVSVMGFQMVSDRLNHVEKQLQQTKEVLLKSNEQLAVKINLSFYANLRAAISLADFAFTMADPDNRKVFAAQAINRFLEAKEHYLAYADSAIESSSRAADKHLLTLFLACIAEARCHLELGEPTTASLCLQKGNIVLRPRLEKYINILLTTNPAAYLHPSLNEEIDLSRLTHVYKWLNPELNENSIFQEQRSNFFKIAQSNDQWVRSLPDAVIEYTQFKNNGALIYSKLPKVMEKMEAMIETYRRFEAYQSEVQAIAQLGISFQEWLQLKPAEPQPEGAKLMYIMLSESLKLISVN</sequence>
<proteinExistence type="predicted"/>
<keyword evidence="2" id="KW-1185">Reference proteome</keyword>
<dbReference type="Proteomes" id="UP001464891">
    <property type="component" value="Unassembled WGS sequence"/>
</dbReference>
<comment type="caution">
    <text evidence="1">The sequence shown here is derived from an EMBL/GenBank/DDBJ whole genome shotgun (WGS) entry which is preliminary data.</text>
</comment>
<evidence type="ECO:0008006" key="3">
    <source>
        <dbReference type="Google" id="ProtNLM"/>
    </source>
</evidence>
<accession>A0ABV0J645</accession>
<reference evidence="1 2" key="1">
    <citation type="submission" date="2022-04" db="EMBL/GenBank/DDBJ databases">
        <title>Positive selection, recombination, and allopatry shape intraspecific diversity of widespread and dominant cyanobacteria.</title>
        <authorList>
            <person name="Wei J."/>
            <person name="Shu W."/>
            <person name="Hu C."/>
        </authorList>
    </citation>
    <scope>NUCLEOTIDE SEQUENCE [LARGE SCALE GENOMIC DNA]</scope>
    <source>
        <strain evidence="1 2">GB2-A4</strain>
    </source>
</reference>
<evidence type="ECO:0000313" key="1">
    <source>
        <dbReference type="EMBL" id="MEP0817129.1"/>
    </source>
</evidence>
<name>A0ABV0J645_9CYAN</name>
<protein>
    <recommendedName>
        <fullName evidence="3">Fungal STAND N-terminal Goodbye domain-containing protein</fullName>
    </recommendedName>
</protein>
<organism evidence="1 2">
    <name type="scientific">Trichocoleus desertorum GB2-A4</name>
    <dbReference type="NCBI Taxonomy" id="2933944"/>
    <lineage>
        <taxon>Bacteria</taxon>
        <taxon>Bacillati</taxon>
        <taxon>Cyanobacteriota</taxon>
        <taxon>Cyanophyceae</taxon>
        <taxon>Leptolyngbyales</taxon>
        <taxon>Trichocoleusaceae</taxon>
        <taxon>Trichocoleus</taxon>
    </lineage>
</organism>
<gene>
    <name evidence="1" type="ORF">NC998_08465</name>
</gene>
<evidence type="ECO:0000313" key="2">
    <source>
        <dbReference type="Proteomes" id="UP001464891"/>
    </source>
</evidence>
<dbReference type="EMBL" id="JAMPKM010000003">
    <property type="protein sequence ID" value="MEP0817129.1"/>
    <property type="molecule type" value="Genomic_DNA"/>
</dbReference>